<proteinExistence type="inferred from homology"/>
<gene>
    <name evidence="8" type="ORF">Dthio_PD1310</name>
</gene>
<evidence type="ECO:0000313" key="9">
    <source>
        <dbReference type="Proteomes" id="UP000005496"/>
    </source>
</evidence>
<evidence type="ECO:0000256" key="3">
    <source>
        <dbReference type="ARBA" id="ARBA00010763"/>
    </source>
</evidence>
<comment type="function">
    <text evidence="1 6">Catalyzes the insertion of molybdate into adenylated molybdopterin with the concomitant release of AMP.</text>
</comment>
<dbReference type="Gene3D" id="2.170.190.11">
    <property type="entry name" value="Molybdopterin biosynthesis moea protein, domain 3"/>
    <property type="match status" value="1"/>
</dbReference>
<keyword evidence="6" id="KW-0460">Magnesium</keyword>
<comment type="caution">
    <text evidence="8">The sequence shown here is derived from an EMBL/GenBank/DDBJ whole genome shotgun (WGS) entry which is preliminary data.</text>
</comment>
<comment type="cofactor">
    <cofactor evidence="6">
        <name>Mg(2+)</name>
        <dbReference type="ChEBI" id="CHEBI:18420"/>
    </cofactor>
</comment>
<dbReference type="Proteomes" id="UP000005496">
    <property type="component" value="Unassembled WGS sequence"/>
</dbReference>
<dbReference type="Gene3D" id="3.40.980.10">
    <property type="entry name" value="MoaB/Mog-like domain"/>
    <property type="match status" value="1"/>
</dbReference>
<evidence type="ECO:0000256" key="2">
    <source>
        <dbReference type="ARBA" id="ARBA00005046"/>
    </source>
</evidence>
<dbReference type="UniPathway" id="UPA00344"/>
<evidence type="ECO:0000256" key="5">
    <source>
        <dbReference type="ARBA" id="ARBA00047317"/>
    </source>
</evidence>
<dbReference type="RefSeq" id="WP_008871320.1">
    <property type="nucleotide sequence ID" value="NZ_ACJN02000003.1"/>
</dbReference>
<feature type="domain" description="MoaB/Mog" evidence="7">
    <location>
        <begin position="185"/>
        <end position="324"/>
    </location>
</feature>
<name>D6STF5_9BACT</name>
<keyword evidence="6" id="KW-0479">Metal-binding</keyword>
<accession>D6STF5</accession>
<dbReference type="Gene3D" id="3.90.105.10">
    <property type="entry name" value="Molybdopterin biosynthesis moea protein, domain 2"/>
    <property type="match status" value="1"/>
</dbReference>
<dbReference type="EC" id="2.10.1.1" evidence="6"/>
<evidence type="ECO:0000256" key="6">
    <source>
        <dbReference type="RuleBase" id="RU365090"/>
    </source>
</evidence>
<keyword evidence="6" id="KW-0500">Molybdenum</keyword>
<dbReference type="InterPro" id="IPR036135">
    <property type="entry name" value="MoeA_linker/N_sf"/>
</dbReference>
<dbReference type="SMART" id="SM00852">
    <property type="entry name" value="MoCF_biosynth"/>
    <property type="match status" value="1"/>
</dbReference>
<dbReference type="EMBL" id="ACJN02000003">
    <property type="protein sequence ID" value="EFI33971.1"/>
    <property type="molecule type" value="Genomic_DNA"/>
</dbReference>
<dbReference type="InterPro" id="IPR005110">
    <property type="entry name" value="MoeA_linker/N"/>
</dbReference>
<keyword evidence="9" id="KW-1185">Reference proteome</keyword>
<dbReference type="InterPro" id="IPR001453">
    <property type="entry name" value="MoaB/Mog_dom"/>
</dbReference>
<dbReference type="GO" id="GO:0005737">
    <property type="term" value="C:cytoplasm"/>
    <property type="evidence" value="ECO:0007669"/>
    <property type="project" value="TreeGrafter"/>
</dbReference>
<dbReference type="NCBIfam" id="TIGR00177">
    <property type="entry name" value="molyb_syn"/>
    <property type="match status" value="1"/>
</dbReference>
<dbReference type="PANTHER" id="PTHR10192">
    <property type="entry name" value="MOLYBDOPTERIN BIOSYNTHESIS PROTEIN"/>
    <property type="match status" value="1"/>
</dbReference>
<protein>
    <recommendedName>
        <fullName evidence="6">Molybdopterin molybdenumtransferase</fullName>
        <ecNumber evidence="6">2.10.1.1</ecNumber>
    </recommendedName>
</protein>
<dbReference type="AlphaFoldDB" id="D6STF5"/>
<dbReference type="PANTHER" id="PTHR10192:SF5">
    <property type="entry name" value="GEPHYRIN"/>
    <property type="match status" value="1"/>
</dbReference>
<comment type="pathway">
    <text evidence="2 6">Cofactor biosynthesis; molybdopterin biosynthesis.</text>
</comment>
<evidence type="ECO:0000256" key="4">
    <source>
        <dbReference type="ARBA" id="ARBA00023150"/>
    </source>
</evidence>
<dbReference type="NCBIfam" id="NF045515">
    <property type="entry name" value="Glp_gephyrin"/>
    <property type="match status" value="1"/>
</dbReference>
<organism evidence="8 9">
    <name type="scientific">Desulfonatronospira thiodismutans ASO3-1</name>
    <dbReference type="NCBI Taxonomy" id="555779"/>
    <lineage>
        <taxon>Bacteria</taxon>
        <taxon>Pseudomonadati</taxon>
        <taxon>Thermodesulfobacteriota</taxon>
        <taxon>Desulfovibrionia</taxon>
        <taxon>Desulfovibrionales</taxon>
        <taxon>Desulfonatronovibrionaceae</taxon>
        <taxon>Desulfonatronospira</taxon>
    </lineage>
</organism>
<dbReference type="eggNOG" id="COG0303">
    <property type="taxonomic scope" value="Bacteria"/>
</dbReference>
<comment type="catalytic activity">
    <reaction evidence="5">
        <text>adenylyl-molybdopterin + molybdate = Mo-molybdopterin + AMP + H(+)</text>
        <dbReference type="Rhea" id="RHEA:35047"/>
        <dbReference type="ChEBI" id="CHEBI:15378"/>
        <dbReference type="ChEBI" id="CHEBI:36264"/>
        <dbReference type="ChEBI" id="CHEBI:62727"/>
        <dbReference type="ChEBI" id="CHEBI:71302"/>
        <dbReference type="ChEBI" id="CHEBI:456215"/>
        <dbReference type="EC" id="2.10.1.1"/>
    </reaction>
</comment>
<dbReference type="InterPro" id="IPR038987">
    <property type="entry name" value="MoeA-like"/>
</dbReference>
<dbReference type="InterPro" id="IPR036425">
    <property type="entry name" value="MoaB/Mog-like_dom_sf"/>
</dbReference>
<dbReference type="Pfam" id="PF00994">
    <property type="entry name" value="MoCF_biosynth"/>
    <property type="match status" value="1"/>
</dbReference>
<dbReference type="SUPFAM" id="SSF53218">
    <property type="entry name" value="Molybdenum cofactor biosynthesis proteins"/>
    <property type="match status" value="1"/>
</dbReference>
<dbReference type="GO" id="GO:0061599">
    <property type="term" value="F:molybdopterin molybdotransferase activity"/>
    <property type="evidence" value="ECO:0007669"/>
    <property type="project" value="UniProtKB-UniRule"/>
</dbReference>
<dbReference type="SUPFAM" id="SSF63882">
    <property type="entry name" value="MoeA N-terminal region -like"/>
    <property type="match status" value="1"/>
</dbReference>
<dbReference type="InterPro" id="IPR005111">
    <property type="entry name" value="MoeA_C_domain_IV"/>
</dbReference>
<dbReference type="Pfam" id="PF03454">
    <property type="entry name" value="MoeA_C"/>
    <property type="match status" value="1"/>
</dbReference>
<dbReference type="OrthoDB" id="9804758at2"/>
<dbReference type="InterPro" id="IPR036688">
    <property type="entry name" value="MoeA_C_domain_IV_sf"/>
</dbReference>
<dbReference type="GO" id="GO:0006777">
    <property type="term" value="P:Mo-molybdopterin cofactor biosynthetic process"/>
    <property type="evidence" value="ECO:0007669"/>
    <property type="project" value="UniProtKB-UniRule"/>
</dbReference>
<dbReference type="SUPFAM" id="SSF63867">
    <property type="entry name" value="MoeA C-terminal domain-like"/>
    <property type="match status" value="1"/>
</dbReference>
<keyword evidence="6" id="KW-0808">Transferase</keyword>
<dbReference type="Pfam" id="PF03453">
    <property type="entry name" value="MoeA_N"/>
    <property type="match status" value="1"/>
</dbReference>
<dbReference type="CDD" id="cd00887">
    <property type="entry name" value="MoeA"/>
    <property type="match status" value="1"/>
</dbReference>
<dbReference type="Gene3D" id="2.40.340.10">
    <property type="entry name" value="MoeA, C-terminal, domain IV"/>
    <property type="match status" value="1"/>
</dbReference>
<keyword evidence="4 6" id="KW-0501">Molybdenum cofactor biosynthesis</keyword>
<comment type="similarity">
    <text evidence="3 6">Belongs to the MoeA family.</text>
</comment>
<evidence type="ECO:0000256" key="1">
    <source>
        <dbReference type="ARBA" id="ARBA00002901"/>
    </source>
</evidence>
<evidence type="ECO:0000259" key="7">
    <source>
        <dbReference type="SMART" id="SM00852"/>
    </source>
</evidence>
<reference evidence="8" key="1">
    <citation type="submission" date="2010-05" db="EMBL/GenBank/DDBJ databases">
        <title>The draft genome of Desulfonatronospira thiodismutans ASO3-1.</title>
        <authorList>
            <consortium name="US DOE Joint Genome Institute (JGI-PGF)"/>
            <person name="Lucas S."/>
            <person name="Copeland A."/>
            <person name="Lapidus A."/>
            <person name="Cheng J.-F."/>
            <person name="Bruce D."/>
            <person name="Goodwin L."/>
            <person name="Pitluck S."/>
            <person name="Chertkov O."/>
            <person name="Brettin T."/>
            <person name="Detter J.C."/>
            <person name="Han C."/>
            <person name="Land M.L."/>
            <person name="Hauser L."/>
            <person name="Kyrpides N."/>
            <person name="Mikhailova N."/>
            <person name="Muyzer G."/>
            <person name="Woyke T."/>
        </authorList>
    </citation>
    <scope>NUCLEOTIDE SEQUENCE [LARGE SCALE GENOMIC DNA]</scope>
    <source>
        <strain evidence="8">ASO3-1</strain>
    </source>
</reference>
<sequence length="412" mass="44282">MDDFFNVLQVEELTRILQQMPALGTQELGLENCRGRFLARDLHAPGDLPATNRCSMDGYAVRAGDTFGAGESNPAYLEKVKDLGICDIPDFSIDQGGCAGVVTGGILPQGADAVVMQEYTEELGAGTVEVRRPVAPWENVMFRGEDVAGGDVAVSAGQRAGFRQTAMMAALGVDKWAFFKTPRVGIISTGDELVDISSPLQAGYIRDVNSYALAHLVRGCGGEATVYGITRDREEDLNKALLRALEKNEVLLVSGGSSVGQRDFTLKAMQGIQGLEVLAHGLAISPGKPTIFARRHDKYIWGLPGQVGSAQVVMLVLVLPFLNHLQGAADAFSEDAKGMVRARLSRNLASSYGRKDYVRVRLQEDEQGLTATPVLGKSGLLKTVFQADGLIWIPSNCEGLARGEEVRVMTLP</sequence>
<evidence type="ECO:0000313" key="8">
    <source>
        <dbReference type="EMBL" id="EFI33971.1"/>
    </source>
</evidence>
<dbReference type="GO" id="GO:0046872">
    <property type="term" value="F:metal ion binding"/>
    <property type="evidence" value="ECO:0007669"/>
    <property type="project" value="UniProtKB-UniRule"/>
</dbReference>